<evidence type="ECO:0000313" key="3">
    <source>
        <dbReference type="EMBL" id="CAF4785323.1"/>
    </source>
</evidence>
<reference evidence="3" key="1">
    <citation type="submission" date="2021-02" db="EMBL/GenBank/DDBJ databases">
        <authorList>
            <person name="Nowell W R."/>
        </authorList>
    </citation>
    <scope>NUCLEOTIDE SEQUENCE</scope>
</reference>
<evidence type="ECO:0000256" key="1">
    <source>
        <dbReference type="SAM" id="MobiDB-lite"/>
    </source>
</evidence>
<dbReference type="Proteomes" id="UP000663838">
    <property type="component" value="Unassembled WGS sequence"/>
</dbReference>
<dbReference type="AlphaFoldDB" id="A0A821NI52"/>
<dbReference type="EMBL" id="CAJNYV010000177">
    <property type="protein sequence ID" value="CAF3350287.1"/>
    <property type="molecule type" value="Genomic_DNA"/>
</dbReference>
<organism evidence="3 4">
    <name type="scientific">Rotaria socialis</name>
    <dbReference type="NCBI Taxonomy" id="392032"/>
    <lineage>
        <taxon>Eukaryota</taxon>
        <taxon>Metazoa</taxon>
        <taxon>Spiralia</taxon>
        <taxon>Gnathifera</taxon>
        <taxon>Rotifera</taxon>
        <taxon>Eurotatoria</taxon>
        <taxon>Bdelloidea</taxon>
        <taxon>Philodinida</taxon>
        <taxon>Philodinidae</taxon>
        <taxon>Rotaria</taxon>
    </lineage>
</organism>
<sequence length="336" mass="37904">MGSGSSKRQANKHTQFPSPKSRPSADVRPRRHAPVISHSQPETIDVASLNDIVEEVDFSSIIEAEIKLDATTTGVPTEGSLSTANLRQKESHEIGWQEKYFVHGDSSDIVADVQSQVHGCVCSSVSEDINVYISSLHKISMQSDEILKQRLSMMTSVEAATITKLVQQRQILIEQIIKKGADEMDKSEGHYRKIIEEFIAKLEVEMSKHLDELQARMEDEKTMVFESSHDSLQLLAVNVQEAKAKLLRTVELSTTSKRQEILRQIVQVSSDTKRQLIGYEQLRKLNMDIYSTVGTKEDVQGCDKITDRNKYKKLINDAKPHQQMKRTLFLGNNPNA</sequence>
<gene>
    <name evidence="2" type="ORF">KIK155_LOCUS3538</name>
    <name evidence="3" type="ORF">TOA249_LOCUS22399</name>
</gene>
<comment type="caution">
    <text evidence="3">The sequence shown here is derived from an EMBL/GenBank/DDBJ whole genome shotgun (WGS) entry which is preliminary data.</text>
</comment>
<evidence type="ECO:0000313" key="2">
    <source>
        <dbReference type="EMBL" id="CAF3350287.1"/>
    </source>
</evidence>
<dbReference type="EMBL" id="CAJOBS010002033">
    <property type="protein sequence ID" value="CAF4785323.1"/>
    <property type="molecule type" value="Genomic_DNA"/>
</dbReference>
<evidence type="ECO:0000313" key="4">
    <source>
        <dbReference type="Proteomes" id="UP000663838"/>
    </source>
</evidence>
<proteinExistence type="predicted"/>
<dbReference type="Proteomes" id="UP000663865">
    <property type="component" value="Unassembled WGS sequence"/>
</dbReference>
<feature type="region of interest" description="Disordered" evidence="1">
    <location>
        <begin position="1"/>
        <end position="40"/>
    </location>
</feature>
<name>A0A821NI52_9BILA</name>
<accession>A0A821NI52</accession>
<protein>
    <submittedName>
        <fullName evidence="3">Uncharacterized protein</fullName>
    </submittedName>
</protein>
<feature type="compositionally biased region" description="Polar residues" evidence="1">
    <location>
        <begin position="1"/>
        <end position="18"/>
    </location>
</feature>